<evidence type="ECO:0000313" key="2">
    <source>
        <dbReference type="Proteomes" id="UP001187192"/>
    </source>
</evidence>
<comment type="caution">
    <text evidence="1">The sequence shown here is derived from an EMBL/GenBank/DDBJ whole genome shotgun (WGS) entry which is preliminary data.</text>
</comment>
<name>A0AA88DSC0_FICCA</name>
<evidence type="ECO:0000313" key="1">
    <source>
        <dbReference type="EMBL" id="GMN60628.1"/>
    </source>
</evidence>
<dbReference type="AlphaFoldDB" id="A0AA88DSC0"/>
<keyword evidence="2" id="KW-1185">Reference proteome</keyword>
<protein>
    <submittedName>
        <fullName evidence="1">Uncharacterized protein</fullName>
    </submittedName>
</protein>
<proteinExistence type="predicted"/>
<dbReference type="EMBL" id="BTGU01000100">
    <property type="protein sequence ID" value="GMN60628.1"/>
    <property type="molecule type" value="Genomic_DNA"/>
</dbReference>
<reference evidence="1" key="1">
    <citation type="submission" date="2023-07" db="EMBL/GenBank/DDBJ databases">
        <title>draft genome sequence of fig (Ficus carica).</title>
        <authorList>
            <person name="Takahashi T."/>
            <person name="Nishimura K."/>
        </authorList>
    </citation>
    <scope>NUCLEOTIDE SEQUENCE</scope>
</reference>
<dbReference type="Proteomes" id="UP001187192">
    <property type="component" value="Unassembled WGS sequence"/>
</dbReference>
<organism evidence="1 2">
    <name type="scientific">Ficus carica</name>
    <name type="common">Common fig</name>
    <dbReference type="NCBI Taxonomy" id="3494"/>
    <lineage>
        <taxon>Eukaryota</taxon>
        <taxon>Viridiplantae</taxon>
        <taxon>Streptophyta</taxon>
        <taxon>Embryophyta</taxon>
        <taxon>Tracheophyta</taxon>
        <taxon>Spermatophyta</taxon>
        <taxon>Magnoliopsida</taxon>
        <taxon>eudicotyledons</taxon>
        <taxon>Gunneridae</taxon>
        <taxon>Pentapetalae</taxon>
        <taxon>rosids</taxon>
        <taxon>fabids</taxon>
        <taxon>Rosales</taxon>
        <taxon>Moraceae</taxon>
        <taxon>Ficeae</taxon>
        <taxon>Ficus</taxon>
    </lineage>
</organism>
<gene>
    <name evidence="1" type="ORF">TIFTF001_029709</name>
</gene>
<accession>A0AA88DSC0</accession>
<sequence length="65" mass="7430">MMASKLPHVVPTCLQVRFGPWFKLDWTDRPNHSMAAPTVSSLLAIFDARRWSAAWLPVNRYAFGL</sequence>